<protein>
    <submittedName>
        <fullName evidence="6">Fatty acid metabolism regulator protein</fullName>
    </submittedName>
</protein>
<dbReference type="InterPro" id="IPR036388">
    <property type="entry name" value="WH-like_DNA-bd_sf"/>
</dbReference>
<evidence type="ECO:0000256" key="2">
    <source>
        <dbReference type="ARBA" id="ARBA00023125"/>
    </source>
</evidence>
<dbReference type="EMBL" id="JYJA01000036">
    <property type="protein sequence ID" value="KJL41864.1"/>
    <property type="molecule type" value="Genomic_DNA"/>
</dbReference>
<comment type="caution">
    <text evidence="6">The sequence shown here is derived from an EMBL/GenBank/DDBJ whole genome shotgun (WGS) entry which is preliminary data.</text>
</comment>
<dbReference type="PROSITE" id="PS50949">
    <property type="entry name" value="HTH_GNTR"/>
    <property type="match status" value="1"/>
</dbReference>
<dbReference type="SMART" id="SM00345">
    <property type="entry name" value="HTH_GNTR"/>
    <property type="match status" value="1"/>
</dbReference>
<dbReference type="PANTHER" id="PTHR43537:SF44">
    <property type="entry name" value="GNTR FAMILY REGULATORY PROTEIN"/>
    <property type="match status" value="1"/>
</dbReference>
<dbReference type="Gene3D" id="1.10.10.10">
    <property type="entry name" value="Winged helix-like DNA-binding domain superfamily/Winged helix DNA-binding domain"/>
    <property type="match status" value="1"/>
</dbReference>
<dbReference type="CDD" id="cd07377">
    <property type="entry name" value="WHTH_GntR"/>
    <property type="match status" value="1"/>
</dbReference>
<feature type="domain" description="HTH gntR-type" evidence="5">
    <location>
        <begin position="21"/>
        <end position="88"/>
    </location>
</feature>
<dbReference type="SUPFAM" id="SSF46785">
    <property type="entry name" value="Winged helix' DNA-binding domain"/>
    <property type="match status" value="1"/>
</dbReference>
<dbReference type="Proteomes" id="UP000034098">
    <property type="component" value="Unassembled WGS sequence"/>
</dbReference>
<dbReference type="Gene3D" id="1.20.120.530">
    <property type="entry name" value="GntR ligand-binding domain-like"/>
    <property type="match status" value="1"/>
</dbReference>
<proteinExistence type="predicted"/>
<evidence type="ECO:0000256" key="3">
    <source>
        <dbReference type="ARBA" id="ARBA00023163"/>
    </source>
</evidence>
<organism evidence="6 7">
    <name type="scientific">Microbacterium trichothecenolyticum</name>
    <name type="common">Aureobacterium trichothecenolyticum</name>
    <dbReference type="NCBI Taxonomy" id="69370"/>
    <lineage>
        <taxon>Bacteria</taxon>
        <taxon>Bacillati</taxon>
        <taxon>Actinomycetota</taxon>
        <taxon>Actinomycetes</taxon>
        <taxon>Micrococcales</taxon>
        <taxon>Microbacteriaceae</taxon>
        <taxon>Microbacterium</taxon>
    </lineage>
</organism>
<dbReference type="Pfam" id="PF00392">
    <property type="entry name" value="GntR"/>
    <property type="match status" value="1"/>
</dbReference>
<dbReference type="AlphaFoldDB" id="A0A0M2HB26"/>
<feature type="region of interest" description="Disordered" evidence="4">
    <location>
        <begin position="246"/>
        <end position="271"/>
    </location>
</feature>
<evidence type="ECO:0000313" key="6">
    <source>
        <dbReference type="EMBL" id="KJL41864.1"/>
    </source>
</evidence>
<reference evidence="6 7" key="1">
    <citation type="submission" date="2015-02" db="EMBL/GenBank/DDBJ databases">
        <title>Draft genome sequences of ten Microbacterium spp. with emphasis on heavy metal contaminated environments.</title>
        <authorList>
            <person name="Corretto E."/>
        </authorList>
    </citation>
    <scope>NUCLEOTIDE SEQUENCE [LARGE SCALE GENOMIC DNA]</scope>
    <source>
        <strain evidence="6 7">DSM 8608</strain>
    </source>
</reference>
<feature type="region of interest" description="Disordered" evidence="4">
    <location>
        <begin position="1"/>
        <end position="22"/>
    </location>
</feature>
<dbReference type="InterPro" id="IPR000524">
    <property type="entry name" value="Tscrpt_reg_HTH_GntR"/>
</dbReference>
<gene>
    <name evidence="6" type="primary">fadR_2</name>
    <name evidence="6" type="ORF">RS82_02481</name>
</gene>
<name>A0A0M2HB26_MICTR</name>
<keyword evidence="1" id="KW-0805">Transcription regulation</keyword>
<dbReference type="InterPro" id="IPR011711">
    <property type="entry name" value="GntR_C"/>
</dbReference>
<evidence type="ECO:0000256" key="1">
    <source>
        <dbReference type="ARBA" id="ARBA00023015"/>
    </source>
</evidence>
<dbReference type="PATRIC" id="fig|69370.6.peg.2525"/>
<dbReference type="PANTHER" id="PTHR43537">
    <property type="entry name" value="TRANSCRIPTIONAL REGULATOR, GNTR FAMILY"/>
    <property type="match status" value="1"/>
</dbReference>
<dbReference type="Pfam" id="PF07729">
    <property type="entry name" value="FCD"/>
    <property type="match status" value="1"/>
</dbReference>
<sequence>MSDETSVVRHNRTMADTPHGSPVHDALVERLGAAIVHGEHPAGSRLLTTELAESSGASRSAAREAVRVLESLGLVQVRRKAGIEVLPVEQWNVYAPEIISWRLDGPGRARQLRELGELRGAVEPVAARLAAANATDAQRQELVAAALAMARHDQQAAEAEYLDADVQFHRTLLSASGNPMLGVLGGVVQAVLEGRTRHALMPHEANPDAVRWHRDVAFAVASGEADAAFEAMSRIVSESDAAMDEAVAGELAGVPEERERSGPGRRGQSLR</sequence>
<dbReference type="InterPro" id="IPR036390">
    <property type="entry name" value="WH_DNA-bd_sf"/>
</dbReference>
<dbReference type="SMART" id="SM00895">
    <property type="entry name" value="FCD"/>
    <property type="match status" value="1"/>
</dbReference>
<dbReference type="SUPFAM" id="SSF48008">
    <property type="entry name" value="GntR ligand-binding domain-like"/>
    <property type="match status" value="1"/>
</dbReference>
<dbReference type="GO" id="GO:0003677">
    <property type="term" value="F:DNA binding"/>
    <property type="evidence" value="ECO:0007669"/>
    <property type="project" value="UniProtKB-KW"/>
</dbReference>
<accession>A0A0M2HB26</accession>
<keyword evidence="7" id="KW-1185">Reference proteome</keyword>
<evidence type="ECO:0000256" key="4">
    <source>
        <dbReference type="SAM" id="MobiDB-lite"/>
    </source>
</evidence>
<keyword evidence="2" id="KW-0238">DNA-binding</keyword>
<dbReference type="GO" id="GO:0003700">
    <property type="term" value="F:DNA-binding transcription factor activity"/>
    <property type="evidence" value="ECO:0007669"/>
    <property type="project" value="InterPro"/>
</dbReference>
<evidence type="ECO:0000259" key="5">
    <source>
        <dbReference type="PROSITE" id="PS50949"/>
    </source>
</evidence>
<dbReference type="InterPro" id="IPR008920">
    <property type="entry name" value="TF_FadR/GntR_C"/>
</dbReference>
<keyword evidence="3" id="KW-0804">Transcription</keyword>
<evidence type="ECO:0000313" key="7">
    <source>
        <dbReference type="Proteomes" id="UP000034098"/>
    </source>
</evidence>